<name>A0A4T0B983_AURPU</name>
<accession>A0A4T0B983</accession>
<proteinExistence type="predicted"/>
<dbReference type="Proteomes" id="UP000308724">
    <property type="component" value="Unassembled WGS sequence"/>
</dbReference>
<dbReference type="AlphaFoldDB" id="A0A4T0B983"/>
<evidence type="ECO:0000256" key="1">
    <source>
        <dbReference type="SAM" id="MobiDB-lite"/>
    </source>
</evidence>
<feature type="region of interest" description="Disordered" evidence="1">
    <location>
        <begin position="229"/>
        <end position="252"/>
    </location>
</feature>
<protein>
    <submittedName>
        <fullName evidence="2">Uncharacterized protein</fullName>
    </submittedName>
</protein>
<sequence>MAEPYHISPRKASSSTITIDEKKSGAVTAARRRGNLETIREQRSWENFPSCIPISMRTTKSGKVTEFENTKLRIIERIAVSTNFVDAFKFLEILTEGGERLLSMRVLEQCAAHFDGSRKGRSRERGCSSAPASTVANQTYESELSYQSVAQPLDRWKNLALDRSPVRLQTEPLMQQQFKRPRLEASQSCYVSLVGSKRPRMDIMFDARRKDFLFDNFRNELNNTTNLAVPRSYNQQSDMNTRASPSDIFAQN</sequence>
<dbReference type="EMBL" id="QZBZ01000635">
    <property type="protein sequence ID" value="TIA28204.1"/>
    <property type="molecule type" value="Genomic_DNA"/>
</dbReference>
<gene>
    <name evidence="2" type="ORF">D6C78_10853</name>
</gene>
<reference evidence="2 3" key="1">
    <citation type="submission" date="2018-10" db="EMBL/GenBank/DDBJ databases">
        <title>Fifty Aureobasidium pullulans genomes reveal a recombining polyextremotolerant generalist.</title>
        <authorList>
            <person name="Gostincar C."/>
            <person name="Turk M."/>
            <person name="Zajc J."/>
            <person name="Gunde-Cimerman N."/>
        </authorList>
    </citation>
    <scope>NUCLEOTIDE SEQUENCE [LARGE SCALE GENOMIC DNA]</scope>
    <source>
        <strain evidence="2 3">EXF-1645</strain>
    </source>
</reference>
<evidence type="ECO:0000313" key="3">
    <source>
        <dbReference type="Proteomes" id="UP000308724"/>
    </source>
</evidence>
<organism evidence="2 3">
    <name type="scientific">Aureobasidium pullulans</name>
    <name type="common">Black yeast</name>
    <name type="synonym">Pullularia pullulans</name>
    <dbReference type="NCBI Taxonomy" id="5580"/>
    <lineage>
        <taxon>Eukaryota</taxon>
        <taxon>Fungi</taxon>
        <taxon>Dikarya</taxon>
        <taxon>Ascomycota</taxon>
        <taxon>Pezizomycotina</taxon>
        <taxon>Dothideomycetes</taxon>
        <taxon>Dothideomycetidae</taxon>
        <taxon>Dothideales</taxon>
        <taxon>Saccotheciaceae</taxon>
        <taxon>Aureobasidium</taxon>
    </lineage>
</organism>
<comment type="caution">
    <text evidence="2">The sequence shown here is derived from an EMBL/GenBank/DDBJ whole genome shotgun (WGS) entry which is preliminary data.</text>
</comment>
<evidence type="ECO:0000313" key="2">
    <source>
        <dbReference type="EMBL" id="TIA28204.1"/>
    </source>
</evidence>